<dbReference type="InterPro" id="IPR011993">
    <property type="entry name" value="PH-like_dom_sf"/>
</dbReference>
<organism evidence="4">
    <name type="scientific">Aphanomyces astaci</name>
    <name type="common">Crayfish plague agent</name>
    <dbReference type="NCBI Taxonomy" id="112090"/>
    <lineage>
        <taxon>Eukaryota</taxon>
        <taxon>Sar</taxon>
        <taxon>Stramenopiles</taxon>
        <taxon>Oomycota</taxon>
        <taxon>Saprolegniomycetes</taxon>
        <taxon>Saprolegniales</taxon>
        <taxon>Verrucalvaceae</taxon>
        <taxon>Aphanomyces</taxon>
    </lineage>
</organism>
<dbReference type="RefSeq" id="XP_009844819.1">
    <property type="nucleotide sequence ID" value="XM_009846517.1"/>
</dbReference>
<reference evidence="4" key="1">
    <citation type="submission" date="2013-12" db="EMBL/GenBank/DDBJ databases">
        <title>The Genome Sequence of Aphanomyces astaci APO3.</title>
        <authorList>
            <consortium name="The Broad Institute Genomics Platform"/>
            <person name="Russ C."/>
            <person name="Tyler B."/>
            <person name="van West P."/>
            <person name="Dieguez-Uribeondo J."/>
            <person name="Young S.K."/>
            <person name="Zeng Q."/>
            <person name="Gargeya S."/>
            <person name="Fitzgerald M."/>
            <person name="Abouelleil A."/>
            <person name="Alvarado L."/>
            <person name="Chapman S.B."/>
            <person name="Gainer-Dewar J."/>
            <person name="Goldberg J."/>
            <person name="Griggs A."/>
            <person name="Gujja S."/>
            <person name="Hansen M."/>
            <person name="Howarth C."/>
            <person name="Imamovic A."/>
            <person name="Ireland A."/>
            <person name="Larimer J."/>
            <person name="McCowan C."/>
            <person name="Murphy C."/>
            <person name="Pearson M."/>
            <person name="Poon T.W."/>
            <person name="Priest M."/>
            <person name="Roberts A."/>
            <person name="Saif S."/>
            <person name="Shea T."/>
            <person name="Sykes S."/>
            <person name="Wortman J."/>
            <person name="Nusbaum C."/>
            <person name="Birren B."/>
        </authorList>
    </citation>
    <scope>NUCLEOTIDE SEQUENCE [LARGE SCALE GENOMIC DNA]</scope>
    <source>
        <strain evidence="4">APO3</strain>
    </source>
</reference>
<keyword evidence="1" id="KW-0175">Coiled coil</keyword>
<dbReference type="SUPFAM" id="SSF50729">
    <property type="entry name" value="PH domain-like"/>
    <property type="match status" value="1"/>
</dbReference>
<gene>
    <name evidence="4" type="ORF">H257_17653</name>
</gene>
<feature type="domain" description="PH" evidence="3">
    <location>
        <begin position="986"/>
        <end position="1073"/>
    </location>
</feature>
<dbReference type="Gene3D" id="2.30.29.30">
    <property type="entry name" value="Pleckstrin-homology domain (PH domain)/Phosphotyrosine-binding domain (PTB)"/>
    <property type="match status" value="1"/>
</dbReference>
<dbReference type="OrthoDB" id="74979at2759"/>
<dbReference type="GeneID" id="20819649"/>
<sequence length="1085" mass="121693">MFALSSRSKALQRETPIKDIDERTFVQVDVYFQERSLGVQFTPVPSDVVAPFHLHAQVADVHRLPNGERSPIDMANLRAPTPSRRVSRGMRLSWINSTPLTHVAFSSVISMLSSARRPLVLRFEDCHQPRGLSASPPPPPPPLALPIMPSLPPPTTPLPPHSLSWITPYIAMVGVIFPPGRLGLHLAPICDDVISRCHSLSTRIAALVPHPLGVPTLASRYNAVAYDQGHMRLTPGLAIAAINFHSVAGLCHSDVVDRIRRLVRPTTLHFCDLSKGISHDVAASETSSLPVRIPWNATPTQQLTTLEQPPDHTSMATSTSSTSSTSSSSITTSTKLVVGATTAVAPCGSSLYMGSHVLAMARVHPTPPRSVRHAPNVPNRSVYSWIWSTQVEFCEILYGMKTQEYTGSDFAEFHVELDAIPPDGALAKWNANAPTLEVVATMRLVCIGNQGLQHKSYDQVLALLRSASRPVSITFADTSKSTVEDKEYEAYMESVKPVAATSSWWGTSAAALVRPVQYLVPISISFNDGPLGLETQDVSETRSNVPLYVQVHAIVQILESGEFGPVSRYNWSHPAALRLHPGMRIYQVNAKVMWQCSYNEVLDAIRHAHRPVVVVFVNIDGPTCCDSIQELKDTSIQELKDHSILEHQQLYRRHMYQLDAIDTLEAAQDMRRLYWVQQIRHLNQFQALVAAKVLRMNRILADLANHSVAWHHRIADLNHDRQRYQSLLDALAAQAQGQMDNPLLIRANRLDERATKLHDRVRKLEADHKKLKVRHKGLTNQRQELEAMLPNEDEEEKVSQARKTAAKLFDVDILLPLQDQLALFKRHFKDVQKEYQQEDRRRQLVQREVAYMRQHVKSLVKAEKKMKKTAKLKPSKTDTRISTLREKLKSINDQLAAAADSGDNEHAAKLSKRRKHLTKELRAALYDQDKKNTLKVPSKGFYKTNNVIAEMNHPQPTTPTTKARPLAYFFIDGTLDKHPTISNETDIFTSGWKHFKKAYPRYCTITTHGSLAYFRQPGDAHARGELNLADRSLEIAVHGCEFTLCTNTESTKFHAKSTRDCRKWVDAIQAANAHFTKTHKSMTKT</sequence>
<dbReference type="SMART" id="SM00233">
    <property type="entry name" value="PH"/>
    <property type="match status" value="1"/>
</dbReference>
<dbReference type="PROSITE" id="PS50003">
    <property type="entry name" value="PH_DOMAIN"/>
    <property type="match status" value="1"/>
</dbReference>
<accession>W4FDY7</accession>
<evidence type="ECO:0000313" key="4">
    <source>
        <dbReference type="EMBL" id="ETV65712.1"/>
    </source>
</evidence>
<evidence type="ECO:0000256" key="2">
    <source>
        <dbReference type="SAM" id="MobiDB-lite"/>
    </source>
</evidence>
<name>W4FDY7_APHAT</name>
<dbReference type="VEuPathDB" id="FungiDB:H257_17653"/>
<evidence type="ECO:0000259" key="3">
    <source>
        <dbReference type="PROSITE" id="PS50003"/>
    </source>
</evidence>
<dbReference type="EMBL" id="KI913226">
    <property type="protein sequence ID" value="ETV65712.1"/>
    <property type="molecule type" value="Genomic_DNA"/>
</dbReference>
<evidence type="ECO:0000256" key="1">
    <source>
        <dbReference type="SAM" id="Coils"/>
    </source>
</evidence>
<dbReference type="InterPro" id="IPR001849">
    <property type="entry name" value="PH_domain"/>
</dbReference>
<dbReference type="AlphaFoldDB" id="W4FDY7"/>
<feature type="coiled-coil region" evidence="1">
    <location>
        <begin position="714"/>
        <end position="795"/>
    </location>
</feature>
<proteinExistence type="predicted"/>
<feature type="region of interest" description="Disordered" evidence="2">
    <location>
        <begin position="305"/>
        <end position="331"/>
    </location>
</feature>
<protein>
    <recommendedName>
        <fullName evidence="3">PH domain-containing protein</fullName>
    </recommendedName>
</protein>